<feature type="region of interest" description="Disordered" evidence="2">
    <location>
        <begin position="158"/>
        <end position="182"/>
    </location>
</feature>
<feature type="region of interest" description="Disordered" evidence="2">
    <location>
        <begin position="197"/>
        <end position="223"/>
    </location>
</feature>
<feature type="compositionally biased region" description="Polar residues" evidence="2">
    <location>
        <begin position="273"/>
        <end position="291"/>
    </location>
</feature>
<sequence length="291" mass="32896">MTYKKTDWRVIGVSGETADGRTISSKELQEMADQYDPEIYGARINLEHMNFLFPGYGSGYGDVIELKAEPWAKDETKTALLAKLNITDSLQKLWDSGQKIYTSMEITPRFADTKKAYLTGLAITDTPASLGTTANYTAAKNKAEEKIFTAYRQTETQEIAMTKPQDSNQAENQDKPLTEEHAEGVFSRLFDKYFGKKEKPETIPENTPETTDQAGDSQDYAKSEDLDTLRQKYSQAAQIIEKLDEKIEAQQTEYNALRAEFDKFKADIEASPYTGQRQEHSGNQSSDRIAW</sequence>
<protein>
    <submittedName>
        <fullName evidence="3">Capsid scaffolding protein</fullName>
    </submittedName>
</protein>
<organism evidence="3">
    <name type="scientific">Myoviridae sp. ctPSW2</name>
    <dbReference type="NCBI Taxonomy" id="2826648"/>
    <lineage>
        <taxon>Viruses</taxon>
        <taxon>Duplodnaviria</taxon>
        <taxon>Heunggongvirae</taxon>
        <taxon>Uroviricota</taxon>
        <taxon>Caudoviricetes</taxon>
    </lineage>
</organism>
<proteinExistence type="predicted"/>
<dbReference type="Pfam" id="PF05929">
    <property type="entry name" value="Phage_GPO"/>
    <property type="match status" value="1"/>
</dbReference>
<evidence type="ECO:0000256" key="1">
    <source>
        <dbReference type="SAM" id="Coils"/>
    </source>
</evidence>
<dbReference type="EMBL" id="BK014940">
    <property type="protein sequence ID" value="DAD83680.1"/>
    <property type="molecule type" value="Genomic_DNA"/>
</dbReference>
<evidence type="ECO:0000256" key="2">
    <source>
        <dbReference type="SAM" id="MobiDB-lite"/>
    </source>
</evidence>
<reference evidence="3" key="1">
    <citation type="journal article" date="2021" name="Proc. Natl. Acad. Sci. U.S.A.">
        <title>A Catalog of Tens of Thousands of Viruses from Human Metagenomes Reveals Hidden Associations with Chronic Diseases.</title>
        <authorList>
            <person name="Tisza M.J."/>
            <person name="Buck C.B."/>
        </authorList>
    </citation>
    <scope>NUCLEOTIDE SEQUENCE</scope>
    <source>
        <strain evidence="3">CtPSW2</strain>
    </source>
</reference>
<keyword evidence="1" id="KW-0175">Coiled coil</keyword>
<feature type="region of interest" description="Disordered" evidence="2">
    <location>
        <begin position="270"/>
        <end position="291"/>
    </location>
</feature>
<name>A0A8S5MN62_9CAUD</name>
<accession>A0A8S5MN62</accession>
<feature type="coiled-coil region" evidence="1">
    <location>
        <begin position="226"/>
        <end position="267"/>
    </location>
</feature>
<dbReference type="InterPro" id="IPR009228">
    <property type="entry name" value="Capsid_scaffold_GpO"/>
</dbReference>
<dbReference type="GO" id="GO:0019069">
    <property type="term" value="P:viral capsid assembly"/>
    <property type="evidence" value="ECO:0007669"/>
    <property type="project" value="InterPro"/>
</dbReference>
<feature type="compositionally biased region" description="Basic and acidic residues" evidence="2">
    <location>
        <begin position="172"/>
        <end position="182"/>
    </location>
</feature>
<feature type="compositionally biased region" description="Polar residues" evidence="2">
    <location>
        <begin position="158"/>
        <end position="171"/>
    </location>
</feature>
<evidence type="ECO:0000313" key="3">
    <source>
        <dbReference type="EMBL" id="DAD83680.1"/>
    </source>
</evidence>